<comment type="caution">
    <text evidence="17">The sequence shown here is derived from an EMBL/GenBank/DDBJ whole genome shotgun (WGS) entry which is preliminary data.</text>
</comment>
<dbReference type="EC" id="5.3.3.1" evidence="11"/>
<dbReference type="SUPFAM" id="SSF51905">
    <property type="entry name" value="FAD/NAD(P)-binding domain"/>
    <property type="match status" value="1"/>
</dbReference>
<dbReference type="InterPro" id="IPR007867">
    <property type="entry name" value="GMC_OxRtase_C"/>
</dbReference>
<dbReference type="Proteomes" id="UP001489897">
    <property type="component" value="Unassembled WGS sequence"/>
</dbReference>
<keyword evidence="18" id="KW-1185">Reference proteome</keyword>
<evidence type="ECO:0000256" key="13">
    <source>
        <dbReference type="ARBA" id="ARBA00049723"/>
    </source>
</evidence>
<evidence type="ECO:0000259" key="16">
    <source>
        <dbReference type="Pfam" id="PF05199"/>
    </source>
</evidence>
<evidence type="ECO:0000256" key="5">
    <source>
        <dbReference type="ARBA" id="ARBA00022827"/>
    </source>
</evidence>
<feature type="domain" description="Glucose-methanol-choline oxidoreductase C-terminal" evidence="16">
    <location>
        <begin position="5"/>
        <end position="43"/>
    </location>
</feature>
<evidence type="ECO:0000256" key="1">
    <source>
        <dbReference type="ARBA" id="ARBA00001974"/>
    </source>
</evidence>
<dbReference type="PANTHER" id="PTHR47470:SF1">
    <property type="entry name" value="FAD-DEPENDENT OXIDOREDUCTASE 2 FAD BINDING DOMAIN-CONTAINING PROTEIN"/>
    <property type="match status" value="1"/>
</dbReference>
<evidence type="ECO:0000313" key="18">
    <source>
        <dbReference type="Proteomes" id="UP001489897"/>
    </source>
</evidence>
<evidence type="ECO:0000256" key="10">
    <source>
        <dbReference type="ARBA" id="ARBA00023235"/>
    </source>
</evidence>
<evidence type="ECO:0000256" key="4">
    <source>
        <dbReference type="ARBA" id="ARBA00022630"/>
    </source>
</evidence>
<dbReference type="Pfam" id="PF05199">
    <property type="entry name" value="GMC_oxred_C"/>
    <property type="match status" value="1"/>
</dbReference>
<keyword evidence="8" id="KW-1207">Sterol metabolism</keyword>
<sequence length="70" mass="7321">MQINSVVDASGKVFGYEDLYVMDGAVIPRALGLNPSRTIAALAERNVALLIAKAGGAWAANRKQPPSKPA</sequence>
<keyword evidence="7" id="KW-0443">Lipid metabolism</keyword>
<evidence type="ECO:0000256" key="14">
    <source>
        <dbReference type="ARBA" id="ARBA00049744"/>
    </source>
</evidence>
<comment type="pathway">
    <text evidence="12">Steroid metabolism; cholesterol degradation.</text>
</comment>
<accession>A0ABU9S0J7</accession>
<dbReference type="Gene3D" id="3.50.50.60">
    <property type="entry name" value="FAD/NAD(P)-binding domain"/>
    <property type="match status" value="1"/>
</dbReference>
<evidence type="ECO:0000256" key="3">
    <source>
        <dbReference type="ARBA" id="ARBA00022548"/>
    </source>
</evidence>
<comment type="cofactor">
    <cofactor evidence="1">
        <name>FAD</name>
        <dbReference type="ChEBI" id="CHEBI:57692"/>
    </cofactor>
</comment>
<keyword evidence="10" id="KW-0413">Isomerase</keyword>
<dbReference type="EC" id="1.1.3.6" evidence="13"/>
<name>A0ABU9S0J7_9BURK</name>
<keyword evidence="5" id="KW-0274">FAD</keyword>
<keyword evidence="3" id="KW-0153">Cholesterol metabolism</keyword>
<evidence type="ECO:0000256" key="6">
    <source>
        <dbReference type="ARBA" id="ARBA00023002"/>
    </source>
</evidence>
<evidence type="ECO:0000256" key="2">
    <source>
        <dbReference type="ARBA" id="ARBA00010790"/>
    </source>
</evidence>
<evidence type="ECO:0000256" key="8">
    <source>
        <dbReference type="ARBA" id="ARBA00023166"/>
    </source>
</evidence>
<dbReference type="PANTHER" id="PTHR47470">
    <property type="entry name" value="CHOLESTEROL OXIDASE"/>
    <property type="match status" value="1"/>
</dbReference>
<organism evidence="17 18">
    <name type="scientific">Paraburkholderia ferrariae</name>
    <dbReference type="NCBI Taxonomy" id="386056"/>
    <lineage>
        <taxon>Bacteria</taxon>
        <taxon>Pseudomonadati</taxon>
        <taxon>Pseudomonadota</taxon>
        <taxon>Betaproteobacteria</taxon>
        <taxon>Burkholderiales</taxon>
        <taxon>Burkholderiaceae</taxon>
        <taxon>Paraburkholderia</taxon>
    </lineage>
</organism>
<evidence type="ECO:0000256" key="15">
    <source>
        <dbReference type="ARBA" id="ARBA00049778"/>
    </source>
</evidence>
<dbReference type="InterPro" id="IPR052542">
    <property type="entry name" value="Cholesterol_Oxidase"/>
</dbReference>
<evidence type="ECO:0000313" key="17">
    <source>
        <dbReference type="EMBL" id="MEM5425851.1"/>
    </source>
</evidence>
<keyword evidence="9" id="KW-0753">Steroid metabolism</keyword>
<dbReference type="InterPro" id="IPR036188">
    <property type="entry name" value="FAD/NAD-bd_sf"/>
</dbReference>
<keyword evidence="4" id="KW-0285">Flavoprotein</keyword>
<comment type="similarity">
    <text evidence="2">Belongs to the GMC oxidoreductase family.</text>
</comment>
<gene>
    <name evidence="17" type="ORF">VSR73_32940</name>
</gene>
<evidence type="ECO:0000256" key="12">
    <source>
        <dbReference type="ARBA" id="ARBA00049645"/>
    </source>
</evidence>
<evidence type="ECO:0000256" key="7">
    <source>
        <dbReference type="ARBA" id="ARBA00023098"/>
    </source>
</evidence>
<protein>
    <recommendedName>
        <fullName evidence="14">Cholesterol oxidase</fullName>
        <ecNumber evidence="13">1.1.3.6</ecNumber>
        <ecNumber evidence="11">5.3.3.1</ecNumber>
    </recommendedName>
    <alternativeName>
        <fullName evidence="15">Cholesterol isomerase</fullName>
    </alternativeName>
</protein>
<evidence type="ECO:0000256" key="9">
    <source>
        <dbReference type="ARBA" id="ARBA00023221"/>
    </source>
</evidence>
<keyword evidence="6" id="KW-0560">Oxidoreductase</keyword>
<reference evidence="17 18" key="1">
    <citation type="submission" date="2024-01" db="EMBL/GenBank/DDBJ databases">
        <title>The diversity of rhizobia nodulating Mimosa spp. in eleven states of Brazil covering several biomes is determined by host plant, location, and edaphic factors.</title>
        <authorList>
            <person name="Rouws L."/>
            <person name="Barauna A."/>
            <person name="Beukes C."/>
            <person name="De Faria S.M."/>
            <person name="Gross E."/>
            <person name="Dos Reis Junior F.B."/>
            <person name="Simon M."/>
            <person name="Maluk M."/>
            <person name="Odee D.W."/>
            <person name="Kenicer G."/>
            <person name="Young J.P.W."/>
            <person name="Reis V.M."/>
            <person name="Zilli J."/>
            <person name="James E.K."/>
        </authorList>
    </citation>
    <scope>NUCLEOTIDE SEQUENCE [LARGE SCALE GENOMIC DNA]</scope>
    <source>
        <strain evidence="17 18">JPY167</strain>
    </source>
</reference>
<evidence type="ECO:0000256" key="11">
    <source>
        <dbReference type="ARBA" id="ARBA00038856"/>
    </source>
</evidence>
<dbReference type="EMBL" id="JAYMRV010000013">
    <property type="protein sequence ID" value="MEM5425851.1"/>
    <property type="molecule type" value="Genomic_DNA"/>
</dbReference>
<proteinExistence type="inferred from homology"/>